<organism evidence="2 3">
    <name type="scientific">Panicum miliaceum</name>
    <name type="common">Proso millet</name>
    <name type="synonym">Broomcorn millet</name>
    <dbReference type="NCBI Taxonomy" id="4540"/>
    <lineage>
        <taxon>Eukaryota</taxon>
        <taxon>Viridiplantae</taxon>
        <taxon>Streptophyta</taxon>
        <taxon>Embryophyta</taxon>
        <taxon>Tracheophyta</taxon>
        <taxon>Spermatophyta</taxon>
        <taxon>Magnoliopsida</taxon>
        <taxon>Liliopsida</taxon>
        <taxon>Poales</taxon>
        <taxon>Poaceae</taxon>
        <taxon>PACMAD clade</taxon>
        <taxon>Panicoideae</taxon>
        <taxon>Panicodae</taxon>
        <taxon>Paniceae</taxon>
        <taxon>Panicinae</taxon>
        <taxon>Panicum</taxon>
        <taxon>Panicum sect. Panicum</taxon>
    </lineage>
</organism>
<proteinExistence type="predicted"/>
<name>A0A3L6R2M4_PANMI</name>
<evidence type="ECO:0000313" key="3">
    <source>
        <dbReference type="Proteomes" id="UP000275267"/>
    </source>
</evidence>
<dbReference type="GO" id="GO:0016301">
    <property type="term" value="F:kinase activity"/>
    <property type="evidence" value="ECO:0007669"/>
    <property type="project" value="UniProtKB-KW"/>
</dbReference>
<keyword evidence="1" id="KW-1133">Transmembrane helix</keyword>
<dbReference type="Proteomes" id="UP000275267">
    <property type="component" value="Unassembled WGS sequence"/>
</dbReference>
<evidence type="ECO:0000313" key="2">
    <source>
        <dbReference type="EMBL" id="RLM93238.1"/>
    </source>
</evidence>
<keyword evidence="3" id="KW-1185">Reference proteome</keyword>
<evidence type="ECO:0000256" key="1">
    <source>
        <dbReference type="SAM" id="Phobius"/>
    </source>
</evidence>
<accession>A0A3L6R2M4</accession>
<dbReference type="AlphaFoldDB" id="A0A3L6R2M4"/>
<dbReference type="EMBL" id="PQIB02000010">
    <property type="protein sequence ID" value="RLM93238.1"/>
    <property type="molecule type" value="Genomic_DNA"/>
</dbReference>
<gene>
    <name evidence="2" type="ORF">C2845_PM08G06140</name>
</gene>
<reference evidence="3" key="1">
    <citation type="journal article" date="2019" name="Nat. Commun.">
        <title>The genome of broomcorn millet.</title>
        <authorList>
            <person name="Zou C."/>
            <person name="Miki D."/>
            <person name="Li D."/>
            <person name="Tang Q."/>
            <person name="Xiao L."/>
            <person name="Rajput S."/>
            <person name="Deng P."/>
            <person name="Jia W."/>
            <person name="Huang R."/>
            <person name="Zhang M."/>
            <person name="Sun Y."/>
            <person name="Hu J."/>
            <person name="Fu X."/>
            <person name="Schnable P.S."/>
            <person name="Li F."/>
            <person name="Zhang H."/>
            <person name="Feng B."/>
            <person name="Zhu X."/>
            <person name="Liu R."/>
            <person name="Schnable J.C."/>
            <person name="Zhu J.-K."/>
            <person name="Zhang H."/>
        </authorList>
    </citation>
    <scope>NUCLEOTIDE SEQUENCE [LARGE SCALE GENOMIC DNA]</scope>
</reference>
<keyword evidence="1" id="KW-0812">Transmembrane</keyword>
<comment type="caution">
    <text evidence="2">The sequence shown here is derived from an EMBL/GenBank/DDBJ whole genome shotgun (WGS) entry which is preliminary data.</text>
</comment>
<feature type="transmembrane region" description="Helical" evidence="1">
    <location>
        <begin position="57"/>
        <end position="76"/>
    </location>
</feature>
<keyword evidence="1" id="KW-0472">Membrane</keyword>
<sequence>MCPVFAEEAAGSLRHPNLVVICALYISRREKKLLAHTFYTAGPLRRFLQGLFPFTPFVYLSVGIPLLGFTAAFEILPLI</sequence>
<protein>
    <submittedName>
        <fullName evidence="2">Kinase-like protein TMKL1</fullName>
    </submittedName>
</protein>